<feature type="compositionally biased region" description="Acidic residues" evidence="4">
    <location>
        <begin position="728"/>
        <end position="742"/>
    </location>
</feature>
<dbReference type="SMART" id="SM00320">
    <property type="entry name" value="WD40"/>
    <property type="match status" value="6"/>
</dbReference>
<feature type="repeat" description="WD" evidence="3">
    <location>
        <begin position="71"/>
        <end position="103"/>
    </location>
</feature>
<dbReference type="SUPFAM" id="SSF50978">
    <property type="entry name" value="WD40 repeat-like"/>
    <property type="match status" value="1"/>
</dbReference>
<dbReference type="InterPro" id="IPR036322">
    <property type="entry name" value="WD40_repeat_dom_sf"/>
</dbReference>
<feature type="repeat" description="WD" evidence="3">
    <location>
        <begin position="587"/>
        <end position="616"/>
    </location>
</feature>
<dbReference type="Proteomes" id="UP000723463">
    <property type="component" value="Unassembled WGS sequence"/>
</dbReference>
<comment type="caution">
    <text evidence="5">The sequence shown here is derived from an EMBL/GenBank/DDBJ whole genome shotgun (WGS) entry which is preliminary data.</text>
</comment>
<feature type="compositionally biased region" description="Low complexity" evidence="4">
    <location>
        <begin position="1"/>
        <end position="11"/>
    </location>
</feature>
<dbReference type="PROSITE" id="PS50082">
    <property type="entry name" value="WD_REPEATS_2"/>
    <property type="match status" value="2"/>
</dbReference>
<dbReference type="Gene3D" id="2.130.10.10">
    <property type="entry name" value="YVTN repeat-like/Quinoprotein amine dehydrogenase"/>
    <property type="match status" value="3"/>
</dbReference>
<feature type="region of interest" description="Disordered" evidence="4">
    <location>
        <begin position="673"/>
        <end position="695"/>
    </location>
</feature>
<feature type="region of interest" description="Disordered" evidence="4">
    <location>
        <begin position="364"/>
        <end position="531"/>
    </location>
</feature>
<feature type="region of interest" description="Disordered" evidence="4">
    <location>
        <begin position="1"/>
        <end position="31"/>
    </location>
</feature>
<dbReference type="PANTHER" id="PTHR15574">
    <property type="entry name" value="WD REPEAT DOMAIN-CONTAINING FAMILY"/>
    <property type="match status" value="1"/>
</dbReference>
<dbReference type="InterPro" id="IPR001680">
    <property type="entry name" value="WD40_rpt"/>
</dbReference>
<evidence type="ECO:0000313" key="5">
    <source>
        <dbReference type="EMBL" id="KAF9546361.1"/>
    </source>
</evidence>
<feature type="compositionally biased region" description="Basic and acidic residues" evidence="4">
    <location>
        <begin position="392"/>
        <end position="402"/>
    </location>
</feature>
<proteinExistence type="predicted"/>
<dbReference type="Pfam" id="PF00400">
    <property type="entry name" value="WD40"/>
    <property type="match status" value="3"/>
</dbReference>
<keyword evidence="1 3" id="KW-0853">WD repeat</keyword>
<keyword evidence="2" id="KW-0677">Repeat</keyword>
<evidence type="ECO:0000256" key="4">
    <source>
        <dbReference type="SAM" id="MobiDB-lite"/>
    </source>
</evidence>
<evidence type="ECO:0008006" key="7">
    <source>
        <dbReference type="Google" id="ProtNLM"/>
    </source>
</evidence>
<dbReference type="InterPro" id="IPR015943">
    <property type="entry name" value="WD40/YVTN_repeat-like_dom_sf"/>
</dbReference>
<gene>
    <name evidence="5" type="ORF">EC957_009850</name>
</gene>
<dbReference type="GO" id="GO:0045717">
    <property type="term" value="P:negative regulation of fatty acid biosynthetic process"/>
    <property type="evidence" value="ECO:0007669"/>
    <property type="project" value="TreeGrafter"/>
</dbReference>
<dbReference type="PANTHER" id="PTHR15574:SF40">
    <property type="entry name" value="WD AND TETRATRICOPEPTIDE REPEATS PROTEIN 1"/>
    <property type="match status" value="1"/>
</dbReference>
<dbReference type="InterPro" id="IPR045151">
    <property type="entry name" value="DCAF8"/>
</dbReference>
<feature type="compositionally biased region" description="Acidic residues" evidence="4">
    <location>
        <begin position="493"/>
        <end position="530"/>
    </location>
</feature>
<reference evidence="5" key="1">
    <citation type="journal article" date="2020" name="Fungal Divers.">
        <title>Resolving the Mortierellaceae phylogeny through synthesis of multi-gene phylogenetics and phylogenomics.</title>
        <authorList>
            <person name="Vandepol N."/>
            <person name="Liber J."/>
            <person name="Desiro A."/>
            <person name="Na H."/>
            <person name="Kennedy M."/>
            <person name="Barry K."/>
            <person name="Grigoriev I.V."/>
            <person name="Miller A.N."/>
            <person name="O'Donnell K."/>
            <person name="Stajich J.E."/>
            <person name="Bonito G."/>
        </authorList>
    </citation>
    <scope>NUCLEOTIDE SEQUENCE</scope>
    <source>
        <strain evidence="5">NRRL 2591</strain>
    </source>
</reference>
<feature type="region of interest" description="Disordered" evidence="4">
    <location>
        <begin position="710"/>
        <end position="750"/>
    </location>
</feature>
<evidence type="ECO:0000256" key="1">
    <source>
        <dbReference type="ARBA" id="ARBA00022574"/>
    </source>
</evidence>
<evidence type="ECO:0000256" key="3">
    <source>
        <dbReference type="PROSITE-ProRule" id="PRU00221"/>
    </source>
</evidence>
<dbReference type="EMBL" id="JAAAXW010000057">
    <property type="protein sequence ID" value="KAF9546361.1"/>
    <property type="molecule type" value="Genomic_DNA"/>
</dbReference>
<sequence>MDTPTPTTATTNSETGSNKRHNRASSSTSPYNILKGLSSLQTVAPSRQASIKNHLLASESFVKRLEQQPQLKGHRGCVNTIAWDETGEFLVSGSDDRKLNVYKPLDAQPLVHSIPSGHTQNIFSAKFLTGSSAQTIISCSADGITRLTSVPRFVATSRTGDWSPSPGFNCHTSMTYEVMSDLVDGHIFYDCADDGRFNRYDTRIRTSCDCDEDEACERHTFININSHLYRPPLRDMSMEDRLFHTFRRRRNEIGISAIAQQPENPVYFAAACSDDTVRIYDSRKVDPSNHRGAQVYSFSAYVPVQYVVGPNGELERGVNHDRSSLETRITSLKYDPCGTGQLLVSYSRGNCYLVDPSRLETKSDEVARISASDRRRSSSQSHESPKGKRRRSVSDEPAKKSSTDGASSLMKSETLAVNEVATTRVHDDSGTEDLTPPVSQDVKGKATLRSGSNHPKDKEESVSAQKQKTRAKFERSTRPGYFGNVMDVKGKDGDEDDDKDHDNDGDDGEDKEDEDEDEEMSFEDTDDEGDIISQKYKEARRTLPQEQLADDRDYWRQRTYLTAKSDLAQTYWGHANVKTMIKEANFYGPNSEFVMSGSDDGRIYVWNKKTGKLVNVVRGDKRVVNCLHPHPFSKFLLAASGIDNTIKIFMPTAEERVNMSKVRGIKRRIVEPFEVKPDSATGQEGWPKGPPEDELDPEYAFERVFHIPVGLGSSTDPSDDSEIHTSTDDDDDVDDDDDEDGSDIAGDFLSHLPPHMVFQILRQVIHQEGRVHDPSDNEDEEDDE</sequence>
<evidence type="ECO:0000256" key="2">
    <source>
        <dbReference type="ARBA" id="ARBA00022737"/>
    </source>
</evidence>
<accession>A0A9P6K4T4</accession>
<name>A0A9P6K4T4_9FUNG</name>
<keyword evidence="6" id="KW-1185">Reference proteome</keyword>
<organism evidence="5 6">
    <name type="scientific">Mortierella hygrophila</name>
    <dbReference type="NCBI Taxonomy" id="979708"/>
    <lineage>
        <taxon>Eukaryota</taxon>
        <taxon>Fungi</taxon>
        <taxon>Fungi incertae sedis</taxon>
        <taxon>Mucoromycota</taxon>
        <taxon>Mortierellomycotina</taxon>
        <taxon>Mortierellomycetes</taxon>
        <taxon>Mortierellales</taxon>
        <taxon>Mortierellaceae</taxon>
        <taxon>Mortierella</taxon>
    </lineage>
</organism>
<dbReference type="AlphaFoldDB" id="A0A9P6K4T4"/>
<dbReference type="GO" id="GO:0005737">
    <property type="term" value="C:cytoplasm"/>
    <property type="evidence" value="ECO:0007669"/>
    <property type="project" value="TreeGrafter"/>
</dbReference>
<protein>
    <recommendedName>
        <fullName evidence="7">WD40 repeat-like protein</fullName>
    </recommendedName>
</protein>
<feature type="compositionally biased region" description="Basic and acidic residues" evidence="4">
    <location>
        <begin position="364"/>
        <end position="376"/>
    </location>
</feature>
<dbReference type="PROSITE" id="PS50294">
    <property type="entry name" value="WD_REPEATS_REGION"/>
    <property type="match status" value="1"/>
</dbReference>
<evidence type="ECO:0000313" key="6">
    <source>
        <dbReference type="Proteomes" id="UP000723463"/>
    </source>
</evidence>
<dbReference type="GO" id="GO:0080008">
    <property type="term" value="C:Cul4-RING E3 ubiquitin ligase complex"/>
    <property type="evidence" value="ECO:0007669"/>
    <property type="project" value="TreeGrafter"/>
</dbReference>